<dbReference type="EMBL" id="LNQE01001219">
    <property type="protein sequence ID" value="KUG20149.1"/>
    <property type="molecule type" value="Genomic_DNA"/>
</dbReference>
<feature type="domain" description="Roadblock/LAMTOR2" evidence="1">
    <location>
        <begin position="123"/>
        <end position="208"/>
    </location>
</feature>
<accession>A0A0W8FGW5</accession>
<evidence type="ECO:0000313" key="2">
    <source>
        <dbReference type="EMBL" id="KUG20149.1"/>
    </source>
</evidence>
<evidence type="ECO:0000259" key="1">
    <source>
        <dbReference type="SMART" id="SM00960"/>
    </source>
</evidence>
<dbReference type="Gene3D" id="3.30.450.30">
    <property type="entry name" value="Dynein light chain 2a, cytoplasmic"/>
    <property type="match status" value="1"/>
</dbReference>
<name>A0A0W8FGW5_9ZZZZ</name>
<dbReference type="SUPFAM" id="SSF103196">
    <property type="entry name" value="Roadblock/LC7 domain"/>
    <property type="match status" value="1"/>
</dbReference>
<protein>
    <recommendedName>
        <fullName evidence="1">Roadblock/LAMTOR2 domain-containing protein</fullName>
    </recommendedName>
</protein>
<comment type="caution">
    <text evidence="2">The sequence shown here is derived from an EMBL/GenBank/DDBJ whole genome shotgun (WGS) entry which is preliminary data.</text>
</comment>
<reference evidence="2" key="1">
    <citation type="journal article" date="2015" name="Proc. Natl. Acad. Sci. U.S.A.">
        <title>Networks of energetic and metabolic interactions define dynamics in microbial communities.</title>
        <authorList>
            <person name="Embree M."/>
            <person name="Liu J.K."/>
            <person name="Al-Bassam M.M."/>
            <person name="Zengler K."/>
        </authorList>
    </citation>
    <scope>NUCLEOTIDE SEQUENCE</scope>
</reference>
<dbReference type="Pfam" id="PF03259">
    <property type="entry name" value="Robl_LC7"/>
    <property type="match status" value="1"/>
</dbReference>
<dbReference type="InterPro" id="IPR004942">
    <property type="entry name" value="Roadblock/LAMTOR2_dom"/>
</dbReference>
<dbReference type="AlphaFoldDB" id="A0A0W8FGW5"/>
<gene>
    <name evidence="2" type="ORF">ASZ90_010100</name>
</gene>
<sequence>MMMPDGVSLGKMQIALQNLSVISPRFLGAARITGPGGEGMILLAEGDPVAARFTESETASALEGEDAYRYLLDKPFLECELLNYTQEEFQVARIICRSWGCLITRVAPRQEAAGMAATAAPMSEESLDLIKKQPGVIAVSVFHEGFALQSLGNADVEHVAAVAEDLLRAGMEITLDMEMGDLAQMILETPQGKFIIAPYGDLYICVLTAPDAHLGLIRLTLRNIQDGTQEA</sequence>
<proteinExistence type="predicted"/>
<organism evidence="2">
    <name type="scientific">hydrocarbon metagenome</name>
    <dbReference type="NCBI Taxonomy" id="938273"/>
    <lineage>
        <taxon>unclassified sequences</taxon>
        <taxon>metagenomes</taxon>
        <taxon>ecological metagenomes</taxon>
    </lineage>
</organism>
<dbReference type="SMART" id="SM00960">
    <property type="entry name" value="Robl_LC7"/>
    <property type="match status" value="1"/>
</dbReference>